<dbReference type="InterPro" id="IPR022642">
    <property type="entry name" value="CheR_C"/>
</dbReference>
<dbReference type="PANTHER" id="PTHR24422">
    <property type="entry name" value="CHEMOTAXIS PROTEIN METHYLTRANSFERASE"/>
    <property type="match status" value="1"/>
</dbReference>
<organism evidence="2 3">
    <name type="scientific">Saccharobesus litoralis</name>
    <dbReference type="NCBI Taxonomy" id="2172099"/>
    <lineage>
        <taxon>Bacteria</taxon>
        <taxon>Pseudomonadati</taxon>
        <taxon>Pseudomonadota</taxon>
        <taxon>Gammaproteobacteria</taxon>
        <taxon>Alteromonadales</taxon>
        <taxon>Alteromonadaceae</taxon>
        <taxon>Saccharobesus</taxon>
    </lineage>
</organism>
<dbReference type="InterPro" id="IPR022641">
    <property type="entry name" value="CheR_N"/>
</dbReference>
<dbReference type="SUPFAM" id="SSF53335">
    <property type="entry name" value="S-adenosyl-L-methionine-dependent methyltransferases"/>
    <property type="match status" value="1"/>
</dbReference>
<name>A0A2S0VLG8_9ALTE</name>
<accession>A0A2S0VLG8</accession>
<proteinExistence type="predicted"/>
<dbReference type="Gene3D" id="3.40.50.150">
    <property type="entry name" value="Vaccinia Virus protein VP39"/>
    <property type="match status" value="1"/>
</dbReference>
<dbReference type="InterPro" id="IPR050903">
    <property type="entry name" value="Bact_Chemotaxis_MeTrfase"/>
</dbReference>
<dbReference type="SUPFAM" id="SSF47757">
    <property type="entry name" value="Chemotaxis receptor methyltransferase CheR, N-terminal domain"/>
    <property type="match status" value="1"/>
</dbReference>
<dbReference type="PRINTS" id="PR00996">
    <property type="entry name" value="CHERMTFRASE"/>
</dbReference>
<feature type="domain" description="CheR-type methyltransferase" evidence="1">
    <location>
        <begin position="1"/>
        <end position="273"/>
    </location>
</feature>
<dbReference type="Pfam" id="PF03705">
    <property type="entry name" value="CheR_N"/>
    <property type="match status" value="1"/>
</dbReference>
<dbReference type="PANTHER" id="PTHR24422:SF8">
    <property type="entry name" value="CHEMOTAXIS PROTEIN"/>
    <property type="match status" value="1"/>
</dbReference>
<dbReference type="AlphaFoldDB" id="A0A2S0VLG8"/>
<gene>
    <name evidence="2" type="ORF">C2869_00620</name>
</gene>
<dbReference type="KEGG" id="cate:C2869_00620"/>
<dbReference type="Pfam" id="PF01739">
    <property type="entry name" value="CheR"/>
    <property type="match status" value="1"/>
</dbReference>
<keyword evidence="3" id="KW-1185">Reference proteome</keyword>
<reference evidence="2 3" key="1">
    <citation type="submission" date="2018-01" db="EMBL/GenBank/DDBJ databases">
        <title>Genome sequence of a Cantenovulum-like bacteria.</title>
        <authorList>
            <person name="Tan W.R."/>
            <person name="Lau N.-S."/>
            <person name="Go F."/>
            <person name="Amirul A.-A.A."/>
        </authorList>
    </citation>
    <scope>NUCLEOTIDE SEQUENCE [LARGE SCALE GENOMIC DNA]</scope>
    <source>
        <strain evidence="2 3">CCB-QB4</strain>
    </source>
</reference>
<dbReference type="PROSITE" id="PS50123">
    <property type="entry name" value="CHER"/>
    <property type="match status" value="1"/>
</dbReference>
<evidence type="ECO:0000259" key="1">
    <source>
        <dbReference type="PROSITE" id="PS50123"/>
    </source>
</evidence>
<dbReference type="GO" id="GO:0008757">
    <property type="term" value="F:S-adenosylmethionine-dependent methyltransferase activity"/>
    <property type="evidence" value="ECO:0007669"/>
    <property type="project" value="InterPro"/>
</dbReference>
<dbReference type="OrthoDB" id="9816309at2"/>
<dbReference type="SMART" id="SM00138">
    <property type="entry name" value="MeTrc"/>
    <property type="match status" value="1"/>
</dbReference>
<dbReference type="InterPro" id="IPR000780">
    <property type="entry name" value="CheR_MeTrfase"/>
</dbReference>
<protein>
    <submittedName>
        <fullName evidence="2">Chemotaxis protein CheR</fullName>
    </submittedName>
</protein>
<evidence type="ECO:0000313" key="2">
    <source>
        <dbReference type="EMBL" id="AWB65035.1"/>
    </source>
</evidence>
<evidence type="ECO:0000313" key="3">
    <source>
        <dbReference type="Proteomes" id="UP000244441"/>
    </source>
</evidence>
<dbReference type="EMBL" id="CP026604">
    <property type="protein sequence ID" value="AWB65035.1"/>
    <property type="molecule type" value="Genomic_DNA"/>
</dbReference>
<dbReference type="InterPro" id="IPR029063">
    <property type="entry name" value="SAM-dependent_MTases_sf"/>
</dbReference>
<sequence length="282" mass="32696">MAKLDHQAYELDLLLSAIHYRYGYDFRDYAKASLTRRVELCLQKLDLTYVSELIPKILHDTHCFNVFLKEMSVTVTDFFRNPEVFNEIRTSVFPKLQTFSRISIWHVGCATGQEVYSMAMLLDEAGLLEKSRLYATDFNSGSLAYAKKGIYSQQELQDAAEGYHKAGGQKQLSYYFHSNFGSAKICDNLKSHVTFAHHNLMQDQAFAEMQLILCRNVLIYFAEPLKNRVLNILSQSLNRHGYLVLGDKESLMFSEVHDKFQEHDAKLKIYRKKREHSVAYHP</sequence>
<dbReference type="Proteomes" id="UP000244441">
    <property type="component" value="Chromosome"/>
</dbReference>
<dbReference type="RefSeq" id="WP_108601114.1">
    <property type="nucleotide sequence ID" value="NZ_CP026604.1"/>
</dbReference>